<keyword evidence="4" id="KW-1185">Reference proteome</keyword>
<dbReference type="InterPro" id="IPR027417">
    <property type="entry name" value="P-loop_NTPase"/>
</dbReference>
<feature type="coiled-coil region" evidence="2">
    <location>
        <begin position="15"/>
        <end position="42"/>
    </location>
</feature>
<protein>
    <submittedName>
        <fullName evidence="5">Probable disease resistance protein At5g43740</fullName>
    </submittedName>
</protein>
<evidence type="ECO:0000256" key="2">
    <source>
        <dbReference type="SAM" id="Coils"/>
    </source>
</evidence>
<dbReference type="RefSeq" id="XP_009786527.1">
    <property type="nucleotide sequence ID" value="XM_009788225.1"/>
</dbReference>
<dbReference type="PANTHER" id="PTHR33463">
    <property type="entry name" value="NB-ARC DOMAIN-CONTAINING PROTEIN-RELATED"/>
    <property type="match status" value="1"/>
</dbReference>
<dbReference type="AlphaFoldDB" id="A0A1U7X316"/>
<dbReference type="PANTHER" id="PTHR33463:SF187">
    <property type="entry name" value="AND NB-ARC DOMAIN DISEASE RESISTANCE PROTEIN, PUTATIVE-RELATED"/>
    <property type="match status" value="1"/>
</dbReference>
<reference evidence="5" key="2">
    <citation type="submission" date="2025-08" db="UniProtKB">
        <authorList>
            <consortium name="RefSeq"/>
        </authorList>
    </citation>
    <scope>IDENTIFICATION</scope>
    <source>
        <tissue evidence="5">Leaf</tissue>
    </source>
</reference>
<keyword evidence="2" id="KW-0175">Coiled coil</keyword>
<dbReference type="eggNOG" id="KOG4658">
    <property type="taxonomic scope" value="Eukaryota"/>
</dbReference>
<gene>
    <name evidence="5" type="primary">LOC104234630</name>
</gene>
<evidence type="ECO:0000256" key="1">
    <source>
        <dbReference type="ARBA" id="ARBA00022821"/>
    </source>
</evidence>
<reference evidence="4" key="1">
    <citation type="journal article" date="2013" name="Genome Biol.">
        <title>Reference genomes and transcriptomes of Nicotiana sylvestris and Nicotiana tomentosiformis.</title>
        <authorList>
            <person name="Sierro N."/>
            <person name="Battey J.N."/>
            <person name="Ouadi S."/>
            <person name="Bovet L."/>
            <person name="Goepfert S."/>
            <person name="Bakaher N."/>
            <person name="Peitsch M.C."/>
            <person name="Ivanov N.V."/>
        </authorList>
    </citation>
    <scope>NUCLEOTIDE SEQUENCE [LARGE SCALE GENOMIC DNA]</scope>
</reference>
<dbReference type="GO" id="GO:0043531">
    <property type="term" value="F:ADP binding"/>
    <property type="evidence" value="ECO:0007669"/>
    <property type="project" value="InterPro"/>
</dbReference>
<dbReference type="InterPro" id="IPR050905">
    <property type="entry name" value="Plant_NBS-LRR"/>
</dbReference>
<accession>A0A1U7X316</accession>
<proteinExistence type="predicted"/>
<dbReference type="Gene3D" id="3.40.50.300">
    <property type="entry name" value="P-loop containing nucleotide triphosphate hydrolases"/>
    <property type="match status" value="1"/>
</dbReference>
<name>A0A1U7X316_NICSY</name>
<dbReference type="InterPro" id="IPR002182">
    <property type="entry name" value="NB-ARC"/>
</dbReference>
<feature type="domain" description="NB-ARC" evidence="3">
    <location>
        <begin position="118"/>
        <end position="228"/>
    </location>
</feature>
<sequence>MEALSFLKEKVWEPYMGLEEKMETLKRKMEALISRRDDVMVQAKDGELHSSKKRKTESSNISRIGLSNDADKIHKEVENLLDQGKFSEGILLNVNEEKIQPLVTTNVKGQIFYQSMRQVLLSLNGVSSIGIYGMRGVGKTTLAEHIHNHLLKDSRFSGNVYWVTVSQDFSITKLQSEIAKALKLDSTEDDDKKRAAILYQSLERKINFVLILDDVWTHFDVKKAGIPLDIGGGK</sequence>
<evidence type="ECO:0000313" key="4">
    <source>
        <dbReference type="Proteomes" id="UP000189701"/>
    </source>
</evidence>
<evidence type="ECO:0000259" key="3">
    <source>
        <dbReference type="Pfam" id="PF00931"/>
    </source>
</evidence>
<dbReference type="PRINTS" id="PR00364">
    <property type="entry name" value="DISEASERSIST"/>
</dbReference>
<dbReference type="SUPFAM" id="SSF52540">
    <property type="entry name" value="P-loop containing nucleoside triphosphate hydrolases"/>
    <property type="match status" value="1"/>
</dbReference>
<dbReference type="STRING" id="4096.A0A1U7X316"/>
<dbReference type="Pfam" id="PF00931">
    <property type="entry name" value="NB-ARC"/>
    <property type="match status" value="1"/>
</dbReference>
<evidence type="ECO:0000313" key="5">
    <source>
        <dbReference type="RefSeq" id="XP_009786527.1"/>
    </source>
</evidence>
<dbReference type="Proteomes" id="UP000189701">
    <property type="component" value="Unplaced"/>
</dbReference>
<organism evidence="4 5">
    <name type="scientific">Nicotiana sylvestris</name>
    <name type="common">Wood tobacco</name>
    <name type="synonym">South American tobacco</name>
    <dbReference type="NCBI Taxonomy" id="4096"/>
    <lineage>
        <taxon>Eukaryota</taxon>
        <taxon>Viridiplantae</taxon>
        <taxon>Streptophyta</taxon>
        <taxon>Embryophyta</taxon>
        <taxon>Tracheophyta</taxon>
        <taxon>Spermatophyta</taxon>
        <taxon>Magnoliopsida</taxon>
        <taxon>eudicotyledons</taxon>
        <taxon>Gunneridae</taxon>
        <taxon>Pentapetalae</taxon>
        <taxon>asterids</taxon>
        <taxon>lamiids</taxon>
        <taxon>Solanales</taxon>
        <taxon>Solanaceae</taxon>
        <taxon>Nicotianoideae</taxon>
        <taxon>Nicotianeae</taxon>
        <taxon>Nicotiana</taxon>
    </lineage>
</organism>
<keyword evidence="1" id="KW-0611">Plant defense</keyword>